<gene>
    <name evidence="2" type="ORF">GCM10010170_043400</name>
</gene>
<evidence type="ECO:0000256" key="1">
    <source>
        <dbReference type="SAM" id="MobiDB-lite"/>
    </source>
</evidence>
<dbReference type="EMBL" id="BAAARV010000032">
    <property type="protein sequence ID" value="GAA2352482.1"/>
    <property type="molecule type" value="Genomic_DNA"/>
</dbReference>
<sequence>MDVKRPGPERQQRRRTKAIDYNDDQTSRQAYRPLAETGIVPLHLRVAGLKSYAAYVIEPAPLPASRPGGVAAWPRAHSGTSRGESRRRGRDSADLGAGGPPACDN</sequence>
<feature type="region of interest" description="Disordered" evidence="1">
    <location>
        <begin position="60"/>
        <end position="105"/>
    </location>
</feature>
<feature type="compositionally biased region" description="Basic and acidic residues" evidence="1">
    <location>
        <begin position="1"/>
        <end position="11"/>
    </location>
</feature>
<comment type="caution">
    <text evidence="2">The sequence shown here is derived from an EMBL/GenBank/DDBJ whole genome shotgun (WGS) entry which is preliminary data.</text>
</comment>
<evidence type="ECO:0000313" key="2">
    <source>
        <dbReference type="EMBL" id="GAA2352482.1"/>
    </source>
</evidence>
<dbReference type="Proteomes" id="UP001501444">
    <property type="component" value="Unassembled WGS sequence"/>
</dbReference>
<protein>
    <submittedName>
        <fullName evidence="2">Uncharacterized protein</fullName>
    </submittedName>
</protein>
<organism evidence="2 3">
    <name type="scientific">Dactylosporangium salmoneum</name>
    <dbReference type="NCBI Taxonomy" id="53361"/>
    <lineage>
        <taxon>Bacteria</taxon>
        <taxon>Bacillati</taxon>
        <taxon>Actinomycetota</taxon>
        <taxon>Actinomycetes</taxon>
        <taxon>Micromonosporales</taxon>
        <taxon>Micromonosporaceae</taxon>
        <taxon>Dactylosporangium</taxon>
    </lineage>
</organism>
<reference evidence="3" key="1">
    <citation type="journal article" date="2019" name="Int. J. Syst. Evol. Microbiol.">
        <title>The Global Catalogue of Microorganisms (GCM) 10K type strain sequencing project: providing services to taxonomists for standard genome sequencing and annotation.</title>
        <authorList>
            <consortium name="The Broad Institute Genomics Platform"/>
            <consortium name="The Broad Institute Genome Sequencing Center for Infectious Disease"/>
            <person name="Wu L."/>
            <person name="Ma J."/>
        </authorList>
    </citation>
    <scope>NUCLEOTIDE SEQUENCE [LARGE SCALE GENOMIC DNA]</scope>
    <source>
        <strain evidence="3">JCM 3272</strain>
    </source>
</reference>
<proteinExistence type="predicted"/>
<feature type="region of interest" description="Disordered" evidence="1">
    <location>
        <begin position="1"/>
        <end position="28"/>
    </location>
</feature>
<name>A0ABP5TIZ7_9ACTN</name>
<keyword evidence="3" id="KW-1185">Reference proteome</keyword>
<feature type="compositionally biased region" description="Basic and acidic residues" evidence="1">
    <location>
        <begin position="83"/>
        <end position="93"/>
    </location>
</feature>
<evidence type="ECO:0000313" key="3">
    <source>
        <dbReference type="Proteomes" id="UP001501444"/>
    </source>
</evidence>
<accession>A0ABP5TIZ7</accession>